<dbReference type="SUPFAM" id="SSF52540">
    <property type="entry name" value="P-loop containing nucleoside triphosphate hydrolases"/>
    <property type="match status" value="1"/>
</dbReference>
<dbReference type="PANTHER" id="PTHR43581:SF2">
    <property type="entry name" value="EXCINUCLEASE ATPASE SUBUNIT"/>
    <property type="match status" value="1"/>
</dbReference>
<dbReference type="PANTHER" id="PTHR43581">
    <property type="entry name" value="ATP/GTP PHOSPHATASE"/>
    <property type="match status" value="1"/>
</dbReference>
<sequence>MKIHIKNFGTIKNAEVCIGGLTVIAGENDTGKSTIGKILFSLVKAFNKIEDDLLEDKHSKIMNVVETIYFTIRKSIPLSAESDIKRTFFPPTFFEHILIHGEEAIYDRQSFLKILYSEGRIENSLFNFSLKQMAIIRSYLNESNDPAKAKIGAVRKAFYSEFRGDIVNKLTDENAKIEINDGATLILSMEWSKSELIKFDVNDDFSYDDSTYFDSSVVLQFHHFIQGAKTLFDVGHSRNNGLMVPLHVKDLSRKLNESMYTIDLKEQNINGADSDSIYGGDFYYDRDSKQFLLSRNGLKYASSNVASGIKNLGVFDMLVHGGHINNKTLTIIDEPEVNLHPDWQVKYAKSIALLAQTGANIIVTTHSPYIIEALHLYSEKFEISPSFYQTNKVPNGVEFDDVTDELSKVIDKLSRPLEDLHREVDYDF</sequence>
<evidence type="ECO:0000313" key="2">
    <source>
        <dbReference type="EMBL" id="MBE0357904.1"/>
    </source>
</evidence>
<dbReference type="InterPro" id="IPR027417">
    <property type="entry name" value="P-loop_NTPase"/>
</dbReference>
<evidence type="ECO:0000259" key="1">
    <source>
        <dbReference type="Pfam" id="PF13175"/>
    </source>
</evidence>
<dbReference type="InterPro" id="IPR041685">
    <property type="entry name" value="AAA_GajA/Old/RecF-like"/>
</dbReference>
<accession>A0ABR9DU69</accession>
<comment type="caution">
    <text evidence="2">The sequence shown here is derived from an EMBL/GenBank/DDBJ whole genome shotgun (WGS) entry which is preliminary data.</text>
</comment>
<dbReference type="Proteomes" id="UP000648482">
    <property type="component" value="Unassembled WGS sequence"/>
</dbReference>
<protein>
    <recommendedName>
        <fullName evidence="1">Endonuclease GajA/Old nuclease/RecF-like AAA domain-containing protein</fullName>
    </recommendedName>
</protein>
<dbReference type="RefSeq" id="WP_193154507.1">
    <property type="nucleotide sequence ID" value="NZ_AQGU01000018.1"/>
</dbReference>
<name>A0ABR9DU69_9GAMM</name>
<dbReference type="EMBL" id="AQGU01000018">
    <property type="protein sequence ID" value="MBE0357904.1"/>
    <property type="molecule type" value="Genomic_DNA"/>
</dbReference>
<reference evidence="2 3" key="1">
    <citation type="submission" date="2015-06" db="EMBL/GenBank/DDBJ databases">
        <title>Genome sequence of Pseudoalteromonas aliena.</title>
        <authorList>
            <person name="Xie B.-B."/>
            <person name="Rong J.-C."/>
            <person name="Qin Q.-L."/>
            <person name="Zhang Y.-Z."/>
        </authorList>
    </citation>
    <scope>NUCLEOTIDE SEQUENCE [LARGE SCALE GENOMIC DNA]</scope>
    <source>
        <strain evidence="2 3">SW19</strain>
    </source>
</reference>
<dbReference type="Gene3D" id="3.40.50.300">
    <property type="entry name" value="P-loop containing nucleotide triphosphate hydrolases"/>
    <property type="match status" value="1"/>
</dbReference>
<dbReference type="InterPro" id="IPR051396">
    <property type="entry name" value="Bact_Antivir_Def_Nuclease"/>
</dbReference>
<evidence type="ECO:0000313" key="3">
    <source>
        <dbReference type="Proteomes" id="UP000648482"/>
    </source>
</evidence>
<proteinExistence type="predicted"/>
<dbReference type="Pfam" id="PF13175">
    <property type="entry name" value="AAA_15"/>
    <property type="match status" value="1"/>
</dbReference>
<keyword evidence="3" id="KW-1185">Reference proteome</keyword>
<organism evidence="2 3">
    <name type="scientific">Pseudoalteromonas aliena SW19</name>
    <dbReference type="NCBI Taxonomy" id="1314866"/>
    <lineage>
        <taxon>Bacteria</taxon>
        <taxon>Pseudomonadati</taxon>
        <taxon>Pseudomonadota</taxon>
        <taxon>Gammaproteobacteria</taxon>
        <taxon>Alteromonadales</taxon>
        <taxon>Pseudoalteromonadaceae</taxon>
        <taxon>Pseudoalteromonas</taxon>
    </lineage>
</organism>
<gene>
    <name evidence="2" type="ORF">PALI_a3219</name>
</gene>
<feature type="domain" description="Endonuclease GajA/Old nuclease/RecF-like AAA" evidence="1">
    <location>
        <begin position="1"/>
        <end position="371"/>
    </location>
</feature>